<protein>
    <submittedName>
        <fullName evidence="2">Uncharacterized protein</fullName>
    </submittedName>
</protein>
<dbReference type="InterPro" id="IPR032710">
    <property type="entry name" value="NTF2-like_dom_sf"/>
</dbReference>
<evidence type="ECO:0000313" key="3">
    <source>
        <dbReference type="Proteomes" id="UP001295444"/>
    </source>
</evidence>
<dbReference type="EMBL" id="OW240912">
    <property type="protein sequence ID" value="CAH2219509.1"/>
    <property type="molecule type" value="Genomic_DNA"/>
</dbReference>
<dbReference type="Pfam" id="PF15008">
    <property type="entry name" value="DUF4518"/>
    <property type="match status" value="2"/>
</dbReference>
<name>A0AAD1VLX8_PELCU</name>
<keyword evidence="3" id="KW-1185">Reference proteome</keyword>
<evidence type="ECO:0000256" key="1">
    <source>
        <dbReference type="SAM" id="MobiDB-lite"/>
    </source>
</evidence>
<feature type="compositionally biased region" description="Basic and acidic residues" evidence="1">
    <location>
        <begin position="436"/>
        <end position="452"/>
    </location>
</feature>
<dbReference type="PANTHER" id="PTHR21084">
    <property type="entry name" value="DENSE INCISORS"/>
    <property type="match status" value="1"/>
</dbReference>
<gene>
    <name evidence="2" type="ORF">PECUL_23A024741</name>
</gene>
<sequence length="803" mass="90714">MAGLSQREREGSRQLLQLLATPDLQSLAGTVTKNRNQAFSRTGAIEAIILYSSNTTELLKRRKVLRDIIYQYLVQQRVSVASSSTKTELIQHAVQYWATPIFATSTNSRKITEKALGYLANPLYQGITERGKPTPTLDSYRNLKAFPTSTHFIPRKTTEKTLGYLDNPLYQEITVRGKSPLIFDSYTNTDINCQTDPISRSIPSYIVNSRPKTLSKDEHAQINTGQQGTLKLGCYSPSDLKDNTYHTDPTNKSSLHKVVHSICNPWPKNDVRKQRGWQPPSDAKDTDYYTDTFFRRNTNNAEDSIHIFPSKMMHAKDDTFGKIPLKDNNYSTDTFFRQTPNNAEDSIHTFPSTMMYAKDDTLGKIPLKKETHPTYAFERDTLCNDVTFRKGALKNESHTPEDTKEQRDLCKETHLTYAFERDTSCNDVTFRKGALKNESHTPEDTKEQRDLCDENNYPSEYVSRKTSFNVVGSSRNQSVDAAFSKPTLDIQETKSTTGENVEIVLKHDLSLNARKNTLFKSEIAIDAAFSKLTLDILEANSVPGENLEILALNHDLSTNASKNTLFKSEIAIDTAFSKLTLDILEANSVPGENVEILALNHDLSTNASKINKEPQPHDELFDTKIFGEEFCKWFYQLLNSHNPQSGTAKGDWGPCHFWDNAILKLIYCTTEKTEEHKGAQMTSQCLLSLVQEKKLMFSPNLDDSGLKCVKSLHGLVVVAIAGIVIRDNSCLDLFQHIFGLVLCPISNNWKIQFVKMKFCGKTSTLDYSMCKPAVEYKTKELITVAELFDLGRKSLGHSVIWQE</sequence>
<dbReference type="AlphaFoldDB" id="A0AAD1VLX8"/>
<dbReference type="Proteomes" id="UP001295444">
    <property type="component" value="Chromosome 01"/>
</dbReference>
<dbReference type="SUPFAM" id="SSF54427">
    <property type="entry name" value="NTF2-like"/>
    <property type="match status" value="1"/>
</dbReference>
<accession>A0AAD1VLX8</accession>
<evidence type="ECO:0000313" key="2">
    <source>
        <dbReference type="EMBL" id="CAH2219509.1"/>
    </source>
</evidence>
<proteinExistence type="predicted"/>
<dbReference type="PANTHER" id="PTHR21084:SF1">
    <property type="entry name" value="DENSE INCISORS"/>
    <property type="match status" value="1"/>
</dbReference>
<feature type="region of interest" description="Disordered" evidence="1">
    <location>
        <begin position="436"/>
        <end position="456"/>
    </location>
</feature>
<organism evidence="2 3">
    <name type="scientific">Pelobates cultripes</name>
    <name type="common">Western spadefoot toad</name>
    <dbReference type="NCBI Taxonomy" id="61616"/>
    <lineage>
        <taxon>Eukaryota</taxon>
        <taxon>Metazoa</taxon>
        <taxon>Chordata</taxon>
        <taxon>Craniata</taxon>
        <taxon>Vertebrata</taxon>
        <taxon>Euteleostomi</taxon>
        <taxon>Amphibia</taxon>
        <taxon>Batrachia</taxon>
        <taxon>Anura</taxon>
        <taxon>Pelobatoidea</taxon>
        <taxon>Pelobatidae</taxon>
        <taxon>Pelobates</taxon>
    </lineage>
</organism>
<dbReference type="InterPro" id="IPR026698">
    <property type="entry name" value="UPF_C3orf38"/>
</dbReference>
<reference evidence="2" key="1">
    <citation type="submission" date="2022-03" db="EMBL/GenBank/DDBJ databases">
        <authorList>
            <person name="Alioto T."/>
            <person name="Alioto T."/>
            <person name="Gomez Garrido J."/>
        </authorList>
    </citation>
    <scope>NUCLEOTIDE SEQUENCE</scope>
</reference>